<accession>A0A8H5BB96</accession>
<dbReference type="InterPro" id="IPR052356">
    <property type="entry name" value="Thiol_S-MT"/>
</dbReference>
<keyword evidence="2" id="KW-1185">Reference proteome</keyword>
<reference evidence="1 2" key="1">
    <citation type="journal article" date="2020" name="ISME J.">
        <title>Uncovering the hidden diversity of litter-decomposition mechanisms in mushroom-forming fungi.</title>
        <authorList>
            <person name="Floudas D."/>
            <person name="Bentzer J."/>
            <person name="Ahren D."/>
            <person name="Johansson T."/>
            <person name="Persson P."/>
            <person name="Tunlid A."/>
        </authorList>
    </citation>
    <scope>NUCLEOTIDE SEQUENCE [LARGE SCALE GENOMIC DNA]</scope>
    <source>
        <strain evidence="1 2">CBS 175.51</strain>
    </source>
</reference>
<sequence length="269" mass="29946">MKATTVVFGILMHNWFCIKMGFFPTLKEVIARPSLLLSPAEISRIFMAKLWAGGFGDGIDEAGRSTKEHLITPNAYGSVLDLGAGHGHTTLYLDHAKVTRYIALEPNVNMHPLLRKAAFDAGYHESDGSFVLLPCGAEETSKILAALDSKPVDTIVSVLTLCSVPGPQKAIHNLVRDVLAPGGIFLLYEHVLSHRSDVAWWQRFCTPLWVYVMDGCRLDCPTDIYCADLEVEDDNGVMSSPWKEKELWGQVDEPEEHLLWHQVGKFVKN</sequence>
<evidence type="ECO:0008006" key="3">
    <source>
        <dbReference type="Google" id="ProtNLM"/>
    </source>
</evidence>
<gene>
    <name evidence="1" type="ORF">D9611_010348</name>
</gene>
<dbReference type="SUPFAM" id="SSF53335">
    <property type="entry name" value="S-adenosyl-L-methionine-dependent methyltransferases"/>
    <property type="match status" value="1"/>
</dbReference>
<dbReference type="EMBL" id="JAACJK010000171">
    <property type="protein sequence ID" value="KAF5320064.1"/>
    <property type="molecule type" value="Genomic_DNA"/>
</dbReference>
<evidence type="ECO:0000313" key="1">
    <source>
        <dbReference type="EMBL" id="KAF5320064.1"/>
    </source>
</evidence>
<comment type="caution">
    <text evidence="1">The sequence shown here is derived from an EMBL/GenBank/DDBJ whole genome shotgun (WGS) entry which is preliminary data.</text>
</comment>
<dbReference type="Pfam" id="PF13489">
    <property type="entry name" value="Methyltransf_23"/>
    <property type="match status" value="1"/>
</dbReference>
<dbReference type="AlphaFoldDB" id="A0A8H5BB96"/>
<dbReference type="PANTHER" id="PTHR45036:SF1">
    <property type="entry name" value="METHYLTRANSFERASE LIKE 7A"/>
    <property type="match status" value="1"/>
</dbReference>
<evidence type="ECO:0000313" key="2">
    <source>
        <dbReference type="Proteomes" id="UP000541558"/>
    </source>
</evidence>
<dbReference type="OrthoDB" id="540004at2759"/>
<organism evidence="1 2">
    <name type="scientific">Ephemerocybe angulata</name>
    <dbReference type="NCBI Taxonomy" id="980116"/>
    <lineage>
        <taxon>Eukaryota</taxon>
        <taxon>Fungi</taxon>
        <taxon>Dikarya</taxon>
        <taxon>Basidiomycota</taxon>
        <taxon>Agaricomycotina</taxon>
        <taxon>Agaricomycetes</taxon>
        <taxon>Agaricomycetidae</taxon>
        <taxon>Agaricales</taxon>
        <taxon>Agaricineae</taxon>
        <taxon>Psathyrellaceae</taxon>
        <taxon>Ephemerocybe</taxon>
    </lineage>
</organism>
<name>A0A8H5BB96_9AGAR</name>
<dbReference type="CDD" id="cd02440">
    <property type="entry name" value="AdoMet_MTases"/>
    <property type="match status" value="1"/>
</dbReference>
<proteinExistence type="predicted"/>
<protein>
    <recommendedName>
        <fullName evidence="3">S-adenosyl-L-methionine-dependent methyltransferase</fullName>
    </recommendedName>
</protein>
<dbReference type="Gene3D" id="3.40.50.150">
    <property type="entry name" value="Vaccinia Virus protein VP39"/>
    <property type="match status" value="1"/>
</dbReference>
<dbReference type="InterPro" id="IPR029063">
    <property type="entry name" value="SAM-dependent_MTases_sf"/>
</dbReference>
<dbReference type="Proteomes" id="UP000541558">
    <property type="component" value="Unassembled WGS sequence"/>
</dbReference>
<dbReference type="PANTHER" id="PTHR45036">
    <property type="entry name" value="METHYLTRANSFERASE LIKE 7B"/>
    <property type="match status" value="1"/>
</dbReference>